<dbReference type="KEGG" id="mhf:MHF_0381"/>
<dbReference type="HOGENOM" id="CLU_147349_0_0_14"/>
<proteinExistence type="predicted"/>
<reference evidence="1 2" key="1">
    <citation type="journal article" date="2011" name="J. Bacteriol.">
        <title>Complete genome sequences of two hemotropic Mycoplasmas, Mycoplasma haemofelis strain Ohio2 and Mycoplasma suis strain Illinois.</title>
        <authorList>
            <person name="Messick J.B."/>
            <person name="Santos A.P."/>
            <person name="Guimaraes A.M."/>
        </authorList>
    </citation>
    <scope>NUCLEOTIDE SEQUENCE [LARGE SCALE GENOMIC DNA]</scope>
    <source>
        <strain evidence="1 2">Ohio2</strain>
    </source>
</reference>
<dbReference type="BioCyc" id="MHAE859194:G1GR7-372-MONOMER"/>
<accession>F6FH52</accession>
<dbReference type="STRING" id="859194.MHF_0381"/>
<name>F6FH52_MYCHI</name>
<evidence type="ECO:0000313" key="2">
    <source>
        <dbReference type="Proteomes" id="UP000007952"/>
    </source>
</evidence>
<dbReference type="Proteomes" id="UP000007952">
    <property type="component" value="Chromosome"/>
</dbReference>
<protein>
    <submittedName>
        <fullName evidence="1">Uncharacterized protein</fullName>
    </submittedName>
</protein>
<organism evidence="1 2">
    <name type="scientific">Mycoplasma haemofelis (strain Ohio2)</name>
    <dbReference type="NCBI Taxonomy" id="859194"/>
    <lineage>
        <taxon>Bacteria</taxon>
        <taxon>Bacillati</taxon>
        <taxon>Mycoplasmatota</taxon>
        <taxon>Mollicutes</taxon>
        <taxon>Mycoplasmataceae</taxon>
        <taxon>Mycoplasma</taxon>
    </lineage>
</organism>
<evidence type="ECO:0000313" key="1">
    <source>
        <dbReference type="EMBL" id="AEG72657.1"/>
    </source>
</evidence>
<gene>
    <name evidence="1" type="ordered locus">MHF_0381</name>
</gene>
<reference key="2">
    <citation type="submission" date="2011-05" db="EMBL/GenBank/DDBJ databases">
        <title>The Genome of Mycoplasma haemofelis Strain Ohio2, a pathogenic hemoplasma of the cat.</title>
        <authorList>
            <person name="Santos A.P."/>
            <person name="Guimaraes A.M.S."/>
            <person name="SanMiguel P.J."/>
            <person name="Martin S.W."/>
            <person name="Messick J.B."/>
        </authorList>
    </citation>
    <scope>NUCLEOTIDE SEQUENCE</scope>
    <source>
        <strain>Ohio2</strain>
    </source>
</reference>
<dbReference type="AlphaFoldDB" id="F6FH52"/>
<sequence length="139" mass="16071">MLKSKLLLAPLAGVVATLVGALFYAFKGSQDGRYRAKIPTYTKIFDQVKNHRKEKADDGLYLVDPNNREWWIKRGKEFKEFYEGDWQDFRDKCFSEVKSKESDWDSILGGSADYYSDAKFITESVNFVTLCVEREVKSS</sequence>
<dbReference type="EMBL" id="CP002808">
    <property type="protein sequence ID" value="AEG72657.1"/>
    <property type="molecule type" value="Genomic_DNA"/>
</dbReference>